<dbReference type="PROSITE" id="PS00018">
    <property type="entry name" value="EF_HAND_1"/>
    <property type="match status" value="1"/>
</dbReference>
<dbReference type="PANTHER" id="PTHR12461">
    <property type="entry name" value="HYPOXIA-INDUCIBLE FACTOR 1 ALPHA INHIBITOR-RELATED"/>
    <property type="match status" value="1"/>
</dbReference>
<dbReference type="Gene3D" id="2.60.120.650">
    <property type="entry name" value="Cupin"/>
    <property type="match status" value="1"/>
</dbReference>
<sequence length="194" mass="23125">MEKGYSSVDVERVDMYKYPTLSKLPWYIANMDTGDCLYIPMNWYHHVNSSLTRNLAINLWWREHENGFEHREECEKSLHDIPEYDRLFNYHLSSGIKVEDLTFSEAFAENGTTTLRNLLRTVARLSPRDMEKEDLRNTLKDVKVIFIHSDINDDKILTVKELESFVQTDLLEPFIKEDSNYYKQNQYKDKNDEL</sequence>
<dbReference type="InterPro" id="IPR002048">
    <property type="entry name" value="EF_hand_dom"/>
</dbReference>
<evidence type="ECO:0008006" key="5">
    <source>
        <dbReference type="Google" id="ProtNLM"/>
    </source>
</evidence>
<evidence type="ECO:0000313" key="4">
    <source>
        <dbReference type="Proteomes" id="UP000007875"/>
    </source>
</evidence>
<reference evidence="3" key="2">
    <citation type="submission" date="2025-08" db="UniProtKB">
        <authorList>
            <consortium name="Ensembl"/>
        </authorList>
    </citation>
    <scope>IDENTIFICATION</scope>
</reference>
<accession>H2YG20</accession>
<dbReference type="Pfam" id="PF13621">
    <property type="entry name" value="Cupin_8"/>
    <property type="match status" value="1"/>
</dbReference>
<dbReference type="AlphaFoldDB" id="H2YG20"/>
<proteinExistence type="predicted"/>
<dbReference type="GeneTree" id="ENSGT00940000165506"/>
<reference evidence="3" key="3">
    <citation type="submission" date="2025-09" db="UniProtKB">
        <authorList>
            <consortium name="Ensembl"/>
        </authorList>
    </citation>
    <scope>IDENTIFICATION</scope>
</reference>
<keyword evidence="4" id="KW-1185">Reference proteome</keyword>
<dbReference type="InterPro" id="IPR018247">
    <property type="entry name" value="EF_Hand_1_Ca_BS"/>
</dbReference>
<dbReference type="Proteomes" id="UP000007875">
    <property type="component" value="Unassembled WGS sequence"/>
</dbReference>
<dbReference type="HOGENOM" id="CLU_1401999_0_0_1"/>
<organism evidence="3 4">
    <name type="scientific">Ciona savignyi</name>
    <name type="common">Pacific transparent sea squirt</name>
    <dbReference type="NCBI Taxonomy" id="51511"/>
    <lineage>
        <taxon>Eukaryota</taxon>
        <taxon>Metazoa</taxon>
        <taxon>Chordata</taxon>
        <taxon>Tunicata</taxon>
        <taxon>Ascidiacea</taxon>
        <taxon>Phlebobranchia</taxon>
        <taxon>Cionidae</taxon>
        <taxon>Ciona</taxon>
    </lineage>
</organism>
<dbReference type="InterPro" id="IPR003347">
    <property type="entry name" value="JmjC_dom"/>
</dbReference>
<dbReference type="PROSITE" id="PS50222">
    <property type="entry name" value="EF_HAND_2"/>
    <property type="match status" value="1"/>
</dbReference>
<dbReference type="SUPFAM" id="SSF51197">
    <property type="entry name" value="Clavaminate synthase-like"/>
    <property type="match status" value="1"/>
</dbReference>
<feature type="domain" description="EF-hand" evidence="1">
    <location>
        <begin position="137"/>
        <end position="172"/>
    </location>
</feature>
<dbReference type="PANTHER" id="PTHR12461:SF42">
    <property type="entry name" value="JMJC DOMAIN-CONTAINING PROTEIN"/>
    <property type="match status" value="1"/>
</dbReference>
<protein>
    <recommendedName>
        <fullName evidence="5">JmjC domain-containing protein</fullName>
    </recommendedName>
</protein>
<dbReference type="GO" id="GO:0005509">
    <property type="term" value="F:calcium ion binding"/>
    <property type="evidence" value="ECO:0007669"/>
    <property type="project" value="InterPro"/>
</dbReference>
<dbReference type="InterPro" id="IPR041667">
    <property type="entry name" value="Cupin_8"/>
</dbReference>
<evidence type="ECO:0000259" key="2">
    <source>
        <dbReference type="PROSITE" id="PS51184"/>
    </source>
</evidence>
<reference evidence="4" key="1">
    <citation type="submission" date="2003-08" db="EMBL/GenBank/DDBJ databases">
        <authorList>
            <person name="Birren B."/>
            <person name="Nusbaum C."/>
            <person name="Abebe A."/>
            <person name="Abouelleil A."/>
            <person name="Adekoya E."/>
            <person name="Ait-zahra M."/>
            <person name="Allen N."/>
            <person name="Allen T."/>
            <person name="An P."/>
            <person name="Anderson M."/>
            <person name="Anderson S."/>
            <person name="Arachchi H."/>
            <person name="Armbruster J."/>
            <person name="Bachantsang P."/>
            <person name="Baldwin J."/>
            <person name="Barry A."/>
            <person name="Bayul T."/>
            <person name="Blitshsteyn B."/>
            <person name="Bloom T."/>
            <person name="Blye J."/>
            <person name="Boguslavskiy L."/>
            <person name="Borowsky M."/>
            <person name="Boukhgalter B."/>
            <person name="Brunache A."/>
            <person name="Butler J."/>
            <person name="Calixte N."/>
            <person name="Calvo S."/>
            <person name="Camarata J."/>
            <person name="Campo K."/>
            <person name="Chang J."/>
            <person name="Cheshatsang Y."/>
            <person name="Citroen M."/>
            <person name="Collymore A."/>
            <person name="Considine T."/>
            <person name="Cook A."/>
            <person name="Cooke P."/>
            <person name="Corum B."/>
            <person name="Cuomo C."/>
            <person name="David R."/>
            <person name="Dawoe T."/>
            <person name="Degray S."/>
            <person name="Dodge S."/>
            <person name="Dooley K."/>
            <person name="Dorje P."/>
            <person name="Dorjee K."/>
            <person name="Dorris L."/>
            <person name="Duffey N."/>
            <person name="Dupes A."/>
            <person name="Elkins T."/>
            <person name="Engels R."/>
            <person name="Erickson J."/>
            <person name="Farina A."/>
            <person name="Faro S."/>
            <person name="Ferreira P."/>
            <person name="Fischer H."/>
            <person name="Fitzgerald M."/>
            <person name="Foley K."/>
            <person name="Gage D."/>
            <person name="Galagan J."/>
            <person name="Gearin G."/>
            <person name="Gnerre S."/>
            <person name="Gnirke A."/>
            <person name="Goyette A."/>
            <person name="Graham J."/>
            <person name="Grandbois E."/>
            <person name="Gyaltsen K."/>
            <person name="Hafez N."/>
            <person name="Hagopian D."/>
            <person name="Hagos B."/>
            <person name="Hall J."/>
            <person name="Hatcher B."/>
            <person name="Heller A."/>
            <person name="Higgins H."/>
            <person name="Honan T."/>
            <person name="Horn A."/>
            <person name="Houde N."/>
            <person name="Hughes L."/>
            <person name="Hulme W."/>
            <person name="Husby E."/>
            <person name="Iliev I."/>
            <person name="Jaffe D."/>
            <person name="Jones C."/>
            <person name="Kamal M."/>
            <person name="Kamat A."/>
            <person name="Kamvysselis M."/>
            <person name="Karlsson E."/>
            <person name="Kells C."/>
            <person name="Kieu A."/>
            <person name="Kisner P."/>
            <person name="Kodira C."/>
            <person name="Kulbokas E."/>
            <person name="Labutti K."/>
            <person name="Lama D."/>
            <person name="Landers T."/>
            <person name="Leger J."/>
            <person name="Levine S."/>
            <person name="Lewis D."/>
            <person name="Lewis T."/>
            <person name="Lindblad-toh K."/>
            <person name="Liu X."/>
            <person name="Lokyitsang T."/>
            <person name="Lokyitsang Y."/>
            <person name="Lucien O."/>
            <person name="Lui A."/>
            <person name="Ma L.J."/>
            <person name="Mabbitt R."/>
            <person name="Macdonald J."/>
            <person name="Maclean C."/>
            <person name="Major J."/>
            <person name="Manning J."/>
            <person name="Marabella R."/>
            <person name="Maru K."/>
            <person name="Matthews C."/>
            <person name="Mauceli E."/>
            <person name="Mccarthy M."/>
            <person name="Mcdonough S."/>
            <person name="Mcghee T."/>
            <person name="Meldrim J."/>
            <person name="Meneus L."/>
            <person name="Mesirov J."/>
            <person name="Mihalev A."/>
            <person name="Mihova T."/>
            <person name="Mikkelsen T."/>
            <person name="Mlenga V."/>
            <person name="Moru K."/>
            <person name="Mozes J."/>
            <person name="Mulrain L."/>
            <person name="Munson G."/>
            <person name="Naylor J."/>
            <person name="Newes C."/>
            <person name="Nguyen C."/>
            <person name="Nguyen N."/>
            <person name="Nguyen T."/>
            <person name="Nicol R."/>
            <person name="Nielsen C."/>
            <person name="Nizzari M."/>
            <person name="Norbu C."/>
            <person name="Norbu N."/>
            <person name="O'donnell P."/>
            <person name="Okoawo O."/>
            <person name="O'leary S."/>
            <person name="Omotosho B."/>
            <person name="O'neill K."/>
            <person name="Osman S."/>
            <person name="Parker S."/>
            <person name="Perrin D."/>
            <person name="Phunkhang P."/>
            <person name="Piqani B."/>
            <person name="Purcell S."/>
            <person name="Rachupka T."/>
            <person name="Ramasamy U."/>
            <person name="Rameau R."/>
            <person name="Ray V."/>
            <person name="Raymond C."/>
            <person name="Retta R."/>
            <person name="Richardson S."/>
            <person name="Rise C."/>
            <person name="Rodriguez J."/>
            <person name="Rogers J."/>
            <person name="Rogov P."/>
            <person name="Rutman M."/>
            <person name="Schupbach R."/>
            <person name="Seaman C."/>
            <person name="Settipalli S."/>
            <person name="Sharpe T."/>
            <person name="Sheridan J."/>
            <person name="Sherpa N."/>
            <person name="Shi J."/>
            <person name="Smirnov S."/>
            <person name="Smith C."/>
            <person name="Sougnez C."/>
            <person name="Spencer B."/>
            <person name="Stalker J."/>
            <person name="Stange-thomann N."/>
            <person name="Stavropoulos S."/>
            <person name="Stetson K."/>
            <person name="Stone C."/>
            <person name="Stone S."/>
            <person name="Stubbs M."/>
            <person name="Talamas J."/>
            <person name="Tchuinga P."/>
            <person name="Tenzing P."/>
            <person name="Tesfaye S."/>
            <person name="Theodore J."/>
            <person name="Thoulutsang Y."/>
            <person name="Topham K."/>
            <person name="Towey S."/>
            <person name="Tsamla T."/>
            <person name="Tsomo N."/>
            <person name="Vallee D."/>
            <person name="Vassiliev H."/>
            <person name="Venkataraman V."/>
            <person name="Vinson J."/>
            <person name="Vo A."/>
            <person name="Wade C."/>
            <person name="Wang S."/>
            <person name="Wangchuk T."/>
            <person name="Wangdi T."/>
            <person name="Whittaker C."/>
            <person name="Wilkinson J."/>
            <person name="Wu Y."/>
            <person name="Wyman D."/>
            <person name="Yadav S."/>
            <person name="Yang S."/>
            <person name="Yang X."/>
            <person name="Yeager S."/>
            <person name="Yee E."/>
            <person name="Young G."/>
            <person name="Zainoun J."/>
            <person name="Zembeck L."/>
            <person name="Zimmer A."/>
            <person name="Zody M."/>
            <person name="Lander E."/>
        </authorList>
    </citation>
    <scope>NUCLEOTIDE SEQUENCE [LARGE SCALE GENOMIC DNA]</scope>
</reference>
<feature type="domain" description="JmjC" evidence="2">
    <location>
        <begin position="1"/>
        <end position="78"/>
    </location>
</feature>
<dbReference type="PROSITE" id="PS51184">
    <property type="entry name" value="JMJC"/>
    <property type="match status" value="1"/>
</dbReference>
<evidence type="ECO:0000259" key="1">
    <source>
        <dbReference type="PROSITE" id="PS50222"/>
    </source>
</evidence>
<evidence type="ECO:0000313" key="3">
    <source>
        <dbReference type="Ensembl" id="ENSCSAVP00000004269.1"/>
    </source>
</evidence>
<name>H2YG20_CIOSA</name>
<dbReference type="Ensembl" id="ENSCSAVT00000004332.1">
    <property type="protein sequence ID" value="ENSCSAVP00000004269.1"/>
    <property type="gene ID" value="ENSCSAVG00000002523.1"/>
</dbReference>